<dbReference type="EMBL" id="KN392979">
    <property type="protein sequence ID" value="KHG10036.1"/>
    <property type="molecule type" value="Genomic_DNA"/>
</dbReference>
<reference evidence="2" key="1">
    <citation type="submission" date="2014-09" db="EMBL/GenBank/DDBJ databases">
        <authorList>
            <person name="Mudge J."/>
            <person name="Ramaraj T."/>
            <person name="Lindquist I.E."/>
            <person name="Bharti A.K."/>
            <person name="Sundararajan A."/>
            <person name="Cameron C.T."/>
            <person name="Woodward J.E."/>
            <person name="May G.D."/>
            <person name="Brubaker C."/>
            <person name="Broadhvest J."/>
            <person name="Wilkins T.A."/>
        </authorList>
    </citation>
    <scope>NUCLEOTIDE SEQUENCE</scope>
    <source>
        <strain evidence="2">cv. AKA8401</strain>
    </source>
</reference>
<protein>
    <submittedName>
        <fullName evidence="1">Uncharacterized protein</fullName>
    </submittedName>
</protein>
<organism evidence="1 2">
    <name type="scientific">Gossypium arboreum</name>
    <name type="common">Tree cotton</name>
    <name type="synonym">Gossypium nanking</name>
    <dbReference type="NCBI Taxonomy" id="29729"/>
    <lineage>
        <taxon>Eukaryota</taxon>
        <taxon>Viridiplantae</taxon>
        <taxon>Streptophyta</taxon>
        <taxon>Embryophyta</taxon>
        <taxon>Tracheophyta</taxon>
        <taxon>Spermatophyta</taxon>
        <taxon>Magnoliopsida</taxon>
        <taxon>eudicotyledons</taxon>
        <taxon>Gunneridae</taxon>
        <taxon>Pentapetalae</taxon>
        <taxon>rosids</taxon>
        <taxon>malvids</taxon>
        <taxon>Malvales</taxon>
        <taxon>Malvaceae</taxon>
        <taxon>Malvoideae</taxon>
        <taxon>Gossypium</taxon>
    </lineage>
</organism>
<dbReference type="Proteomes" id="UP000032142">
    <property type="component" value="Unassembled WGS sequence"/>
</dbReference>
<sequence length="45" mass="4880">MEGIARGKVNNAKEPHLAISVKGRGETSGCASANVAKEWHRSFQR</sequence>
<dbReference type="AlphaFoldDB" id="A0A0B0NG62"/>
<keyword evidence="2" id="KW-1185">Reference proteome</keyword>
<proteinExistence type="predicted"/>
<name>A0A0B0NG62_GOSAR</name>
<accession>A0A0B0NG62</accession>
<evidence type="ECO:0000313" key="2">
    <source>
        <dbReference type="Proteomes" id="UP000032142"/>
    </source>
</evidence>
<gene>
    <name evidence="1" type="ORF">F383_14327</name>
</gene>
<evidence type="ECO:0000313" key="1">
    <source>
        <dbReference type="EMBL" id="KHG10036.1"/>
    </source>
</evidence>